<comment type="caution">
    <text evidence="4">The sequence shown here is derived from an EMBL/GenBank/DDBJ whole genome shotgun (WGS) entry which is preliminary data.</text>
</comment>
<keyword evidence="1 2" id="KW-0732">Signal</keyword>
<dbReference type="NCBIfam" id="TIGR04183">
    <property type="entry name" value="Por_Secre_tail"/>
    <property type="match status" value="1"/>
</dbReference>
<dbReference type="Pfam" id="PF18962">
    <property type="entry name" value="Por_Secre_tail"/>
    <property type="match status" value="1"/>
</dbReference>
<feature type="domain" description="Secretion system C-terminal sorting" evidence="3">
    <location>
        <begin position="492"/>
        <end position="560"/>
    </location>
</feature>
<reference evidence="4 5" key="1">
    <citation type="submission" date="2018-10" db="EMBL/GenBank/DDBJ databases">
        <title>Genomic Encyclopedia of Archaeal and Bacterial Type Strains, Phase II (KMG-II): from individual species to whole genera.</title>
        <authorList>
            <person name="Goeker M."/>
        </authorList>
    </citation>
    <scope>NUCLEOTIDE SEQUENCE [LARGE SCALE GENOMIC DNA]</scope>
    <source>
        <strain evidence="4 5">DSM 23424</strain>
    </source>
</reference>
<evidence type="ECO:0000259" key="3">
    <source>
        <dbReference type="Pfam" id="PF18962"/>
    </source>
</evidence>
<keyword evidence="5" id="KW-1185">Reference proteome</keyword>
<evidence type="ECO:0000313" key="5">
    <source>
        <dbReference type="Proteomes" id="UP000271339"/>
    </source>
</evidence>
<accession>A0A3L9YE60</accession>
<feature type="chain" id="PRO_5017936673" evidence="2">
    <location>
        <begin position="21"/>
        <end position="562"/>
    </location>
</feature>
<dbReference type="InterPro" id="IPR026444">
    <property type="entry name" value="Secre_tail"/>
</dbReference>
<dbReference type="InterPro" id="IPR013783">
    <property type="entry name" value="Ig-like_fold"/>
</dbReference>
<dbReference type="InterPro" id="IPR021615">
    <property type="entry name" value="Omp28"/>
</dbReference>
<evidence type="ECO:0000256" key="1">
    <source>
        <dbReference type="ARBA" id="ARBA00022729"/>
    </source>
</evidence>
<evidence type="ECO:0000313" key="4">
    <source>
        <dbReference type="EMBL" id="RMA57737.1"/>
    </source>
</evidence>
<feature type="signal peptide" evidence="2">
    <location>
        <begin position="1"/>
        <end position="20"/>
    </location>
</feature>
<proteinExistence type="predicted"/>
<protein>
    <submittedName>
        <fullName evidence="4">Putative secreted protein (Por secretion system target)</fullName>
    </submittedName>
</protein>
<dbReference type="RefSeq" id="WP_121908095.1">
    <property type="nucleotide sequence ID" value="NZ_REFC01000014.1"/>
</dbReference>
<dbReference type="Pfam" id="PF11551">
    <property type="entry name" value="Omp28"/>
    <property type="match status" value="1"/>
</dbReference>
<dbReference type="AlphaFoldDB" id="A0A3L9YE60"/>
<dbReference type="Proteomes" id="UP000271339">
    <property type="component" value="Unassembled WGS sequence"/>
</dbReference>
<gene>
    <name evidence="4" type="ORF">BXY75_2542</name>
</gene>
<dbReference type="EMBL" id="REFC01000014">
    <property type="protein sequence ID" value="RMA57737.1"/>
    <property type="molecule type" value="Genomic_DNA"/>
</dbReference>
<dbReference type="Gene3D" id="2.60.40.10">
    <property type="entry name" value="Immunoglobulins"/>
    <property type="match status" value="1"/>
</dbReference>
<organism evidence="4 5">
    <name type="scientific">Ulvibacter antarcticus</name>
    <dbReference type="NCBI Taxonomy" id="442714"/>
    <lineage>
        <taxon>Bacteria</taxon>
        <taxon>Pseudomonadati</taxon>
        <taxon>Bacteroidota</taxon>
        <taxon>Flavobacteriia</taxon>
        <taxon>Flavobacteriales</taxon>
        <taxon>Flavobacteriaceae</taxon>
        <taxon>Ulvibacter</taxon>
    </lineage>
</organism>
<dbReference type="OrthoDB" id="6278496at2"/>
<sequence>MTKKISLFLGVMLLSFGAIAQTIVSTSPENKKVILEEFTGIHCVFCPDGHAIAQAIKDANPDNAFLINIHVGSYANPNTGEPDFRTPYGTAIVGQTGLVGYPAATVNRLNFPGYEQGSSGSTAMSRNRWTAASNQTLAVGSYANVGVEASINVQTNMLTVHVEGYYTGSSPEATNLLNVALLQNNTLGPQTGGNSGNEYNHQHRLVEMITGQWGADINTTTTGTFVDETYTYPIPLDYNGVPVDLIDLEVVAFISETHQKVVSGSGTLPTFTGITIANDASLESIEDFDVDCFTMVEPVIEIKNLGNDPITNLDIEYSINGGTPAVYNWTGEILSYYTEEITLPGLTYTPEVSNILNVTIPNDDNNSNNSGDVTFRSASDTSGSITMVLNTDGAGADCTYTIQDPTGTVVSSGGPYDNNVTIERTYNFGLGCYYTFTLIDAAGNGGTTLTLTDETGNQFFETDGSFTNEAVSEFSSTGALGVDDNALQGVKIYPNPVTSVLNIQNAEKASIVVFNMLGQTLLSKSDISMNEQIEVSQFSAGTYFVKIIDGNAVKTAKFIVAE</sequence>
<name>A0A3L9YE60_9FLAO</name>
<evidence type="ECO:0000256" key="2">
    <source>
        <dbReference type="SAM" id="SignalP"/>
    </source>
</evidence>